<evidence type="ECO:0000256" key="1">
    <source>
        <dbReference type="ARBA" id="ARBA00043985"/>
    </source>
</evidence>
<evidence type="ECO:0000256" key="2">
    <source>
        <dbReference type="SAM" id="Coils"/>
    </source>
</evidence>
<comment type="similarity">
    <text evidence="1">Belongs to the PspA/Vipp/IM30 family.</text>
</comment>
<proteinExistence type="inferred from homology"/>
<evidence type="ECO:0000313" key="3">
    <source>
        <dbReference type="EMBL" id="MFC0215206.1"/>
    </source>
</evidence>
<name>A0ABV6DRC7_9BACL</name>
<dbReference type="Pfam" id="PF04012">
    <property type="entry name" value="PspA_IM30"/>
    <property type="match status" value="1"/>
</dbReference>
<gene>
    <name evidence="3" type="ORF">ACFFK0_22700</name>
</gene>
<dbReference type="Proteomes" id="UP001589776">
    <property type="component" value="Unassembled WGS sequence"/>
</dbReference>
<comment type="caution">
    <text evidence="3">The sequence shown here is derived from an EMBL/GenBank/DDBJ whole genome shotgun (WGS) entry which is preliminary data.</text>
</comment>
<sequence>MMMSLLTKVMDVTKSSWNELLDKLDQPEQPGDAIDAELGELEKRMDDLERTTAAMIGTERELQSQLEDVSFLSGELGLRAVQAAEQGRDTVAKQMLEEKQHYDEVIREIRQRYQETRARVQDLVEKLYAMKEQAHELRKRRGPVQQI</sequence>
<dbReference type="Gene3D" id="1.20.1060.10">
    <property type="entry name" value="Taq DNA Polymerase, Chain T, domain 4"/>
    <property type="match status" value="1"/>
</dbReference>
<keyword evidence="2" id="KW-0175">Coiled coil</keyword>
<organism evidence="3 4">
    <name type="scientific">Paenibacillus chartarius</name>
    <dbReference type="NCBI Taxonomy" id="747481"/>
    <lineage>
        <taxon>Bacteria</taxon>
        <taxon>Bacillati</taxon>
        <taxon>Bacillota</taxon>
        <taxon>Bacilli</taxon>
        <taxon>Bacillales</taxon>
        <taxon>Paenibacillaceae</taxon>
        <taxon>Paenibacillus</taxon>
    </lineage>
</organism>
<reference evidence="3 4" key="1">
    <citation type="submission" date="2024-09" db="EMBL/GenBank/DDBJ databases">
        <authorList>
            <person name="Sun Q."/>
            <person name="Mori K."/>
        </authorList>
    </citation>
    <scope>NUCLEOTIDE SEQUENCE [LARGE SCALE GENOMIC DNA]</scope>
    <source>
        <strain evidence="3 4">CCM 7759</strain>
    </source>
</reference>
<protein>
    <submittedName>
        <fullName evidence="3">PspA/IM30 family protein</fullName>
    </submittedName>
</protein>
<accession>A0ABV6DRC7</accession>
<dbReference type="RefSeq" id="WP_377472652.1">
    <property type="nucleotide sequence ID" value="NZ_JBHLWN010000085.1"/>
</dbReference>
<feature type="coiled-coil region" evidence="2">
    <location>
        <begin position="92"/>
        <end position="140"/>
    </location>
</feature>
<dbReference type="InterPro" id="IPR007157">
    <property type="entry name" value="PspA_VIPP1"/>
</dbReference>
<dbReference type="EMBL" id="JBHLWN010000085">
    <property type="protein sequence ID" value="MFC0215206.1"/>
    <property type="molecule type" value="Genomic_DNA"/>
</dbReference>
<evidence type="ECO:0000313" key="4">
    <source>
        <dbReference type="Proteomes" id="UP001589776"/>
    </source>
</evidence>
<dbReference type="PANTHER" id="PTHR31088">
    <property type="entry name" value="MEMBRANE-ASSOCIATED PROTEIN VIPP1, CHLOROPLASTIC"/>
    <property type="match status" value="1"/>
</dbReference>
<keyword evidence="4" id="KW-1185">Reference proteome</keyword>
<dbReference type="PANTHER" id="PTHR31088:SF6">
    <property type="entry name" value="PHAGE SHOCK PROTEIN A"/>
    <property type="match status" value="1"/>
</dbReference>